<organism evidence="2 3">
    <name type="scientific">Basidiobolus meristosporus CBS 931.73</name>
    <dbReference type="NCBI Taxonomy" id="1314790"/>
    <lineage>
        <taxon>Eukaryota</taxon>
        <taxon>Fungi</taxon>
        <taxon>Fungi incertae sedis</taxon>
        <taxon>Zoopagomycota</taxon>
        <taxon>Entomophthoromycotina</taxon>
        <taxon>Basidiobolomycetes</taxon>
        <taxon>Basidiobolales</taxon>
        <taxon>Basidiobolaceae</taxon>
        <taxon>Basidiobolus</taxon>
    </lineage>
</organism>
<keyword evidence="1" id="KW-1133">Transmembrane helix</keyword>
<keyword evidence="3" id="KW-1185">Reference proteome</keyword>
<proteinExistence type="predicted"/>
<feature type="transmembrane region" description="Helical" evidence="1">
    <location>
        <begin position="50"/>
        <end position="71"/>
    </location>
</feature>
<dbReference type="AlphaFoldDB" id="A0A1Y1XPT1"/>
<feature type="transmembrane region" description="Helical" evidence="1">
    <location>
        <begin position="77"/>
        <end position="99"/>
    </location>
</feature>
<name>A0A1Y1XPT1_9FUNG</name>
<evidence type="ECO:0008006" key="4">
    <source>
        <dbReference type="Google" id="ProtNLM"/>
    </source>
</evidence>
<dbReference type="InParanoid" id="A0A1Y1XPT1"/>
<keyword evidence="1" id="KW-0472">Membrane</keyword>
<accession>A0A1Y1XPT1</accession>
<evidence type="ECO:0000313" key="3">
    <source>
        <dbReference type="Proteomes" id="UP000193498"/>
    </source>
</evidence>
<feature type="transmembrane region" description="Helical" evidence="1">
    <location>
        <begin position="193"/>
        <end position="213"/>
    </location>
</feature>
<feature type="transmembrane region" description="Helical" evidence="1">
    <location>
        <begin position="152"/>
        <end position="172"/>
    </location>
</feature>
<protein>
    <recommendedName>
        <fullName evidence="4">G-protein coupled receptors family 1 profile domain-containing protein</fullName>
    </recommendedName>
</protein>
<evidence type="ECO:0000313" key="2">
    <source>
        <dbReference type="EMBL" id="ORX87742.1"/>
    </source>
</evidence>
<gene>
    <name evidence="2" type="ORF">K493DRAFT_385770</name>
</gene>
<sequence length="286" mass="32759">MGEFEALDADLIFKNNFTTILIAFAFPIAIQGTYRSIKIALSETLLIYKLNLFQSSLLLINVVVDLVAVFYRKHDCLFQFYLYQVISYCALLLIYWILFLKAYYANKSTKFIGFVFVICQLARLAGMVQTIRSSTVFRESIGVCTVESAAKWSLLLLVSETVIVLFLSFMFMKKILTQSDYIPSKAYAMLIKHGFALPVVICIVNIIFSILMFSKIPAITVEHLLRIGWITNAWLIMKQSEHSYYLHKRDQVFESSNLQTAVMSASQQDLNAKDTWDLYLGVKHPV</sequence>
<comment type="caution">
    <text evidence="2">The sequence shown here is derived from an EMBL/GenBank/DDBJ whole genome shotgun (WGS) entry which is preliminary data.</text>
</comment>
<feature type="transmembrane region" description="Helical" evidence="1">
    <location>
        <begin position="111"/>
        <end position="132"/>
    </location>
</feature>
<feature type="transmembrane region" description="Helical" evidence="1">
    <location>
        <begin position="12"/>
        <end position="30"/>
    </location>
</feature>
<evidence type="ECO:0000256" key="1">
    <source>
        <dbReference type="SAM" id="Phobius"/>
    </source>
</evidence>
<reference evidence="2 3" key="1">
    <citation type="submission" date="2016-07" db="EMBL/GenBank/DDBJ databases">
        <title>Pervasive Adenine N6-methylation of Active Genes in Fungi.</title>
        <authorList>
            <consortium name="DOE Joint Genome Institute"/>
            <person name="Mondo S.J."/>
            <person name="Dannebaum R.O."/>
            <person name="Kuo R.C."/>
            <person name="Labutti K."/>
            <person name="Haridas S."/>
            <person name="Kuo A."/>
            <person name="Salamov A."/>
            <person name="Ahrendt S.R."/>
            <person name="Lipzen A."/>
            <person name="Sullivan W."/>
            <person name="Andreopoulos W.B."/>
            <person name="Clum A."/>
            <person name="Lindquist E."/>
            <person name="Daum C."/>
            <person name="Ramamoorthy G.K."/>
            <person name="Gryganskyi A."/>
            <person name="Culley D."/>
            <person name="Magnuson J.K."/>
            <person name="James T.Y."/>
            <person name="O'Malley M.A."/>
            <person name="Stajich J.E."/>
            <person name="Spatafora J.W."/>
            <person name="Visel A."/>
            <person name="Grigoriev I.V."/>
        </authorList>
    </citation>
    <scope>NUCLEOTIDE SEQUENCE [LARGE SCALE GENOMIC DNA]</scope>
    <source>
        <strain evidence="2 3">CBS 931.73</strain>
    </source>
</reference>
<dbReference type="Proteomes" id="UP000193498">
    <property type="component" value="Unassembled WGS sequence"/>
</dbReference>
<keyword evidence="1" id="KW-0812">Transmembrane</keyword>
<dbReference type="EMBL" id="MCFE01000548">
    <property type="protein sequence ID" value="ORX87742.1"/>
    <property type="molecule type" value="Genomic_DNA"/>
</dbReference>